<feature type="domain" description="EamA" evidence="2">
    <location>
        <begin position="18"/>
        <end position="149"/>
    </location>
</feature>
<evidence type="ECO:0000313" key="4">
    <source>
        <dbReference type="Proteomes" id="UP000287447"/>
    </source>
</evidence>
<feature type="transmembrane region" description="Helical" evidence="1">
    <location>
        <begin position="20"/>
        <end position="37"/>
    </location>
</feature>
<feature type="transmembrane region" description="Helical" evidence="1">
    <location>
        <begin position="49"/>
        <end position="67"/>
    </location>
</feature>
<dbReference type="PANTHER" id="PTHR22911">
    <property type="entry name" value="ACYL-MALONYL CONDENSING ENZYME-RELATED"/>
    <property type="match status" value="1"/>
</dbReference>
<feature type="transmembrane region" description="Helical" evidence="1">
    <location>
        <begin position="189"/>
        <end position="211"/>
    </location>
</feature>
<accession>A0A437QV01</accession>
<sequence>MAFPISRPALPEDDNIPRGIFLMLTTTLFFVLIDTSAKHLSQSLPVMEVVWARFIFHLVVVLILLRGRVFNYARTNRPGLQLFRSTMLMTTTYLFFTGVQKIDLAMASSIMFLSPILITVLSVPILGERIGLRRVLGVLAGLVGALIIVRPGLGEVPIAAFYFIAAACTNALYQLTTRVLRQWDDAYTTLFYTGLVGAVVSSVAAPAVWVAPSLTEWGFMAAMGTFGALGHFTLIRAFQSAPPSALMPFAYSGLVWATLFGYFVFSNLPDGYTVIGAAIITASGVYIFHREQRVAKAAAGGQGQNG</sequence>
<gene>
    <name evidence="3" type="ORF">EOI86_02935</name>
</gene>
<organism evidence="3 4">
    <name type="scientific">Hwanghaeella grinnelliae</name>
    <dbReference type="NCBI Taxonomy" id="2500179"/>
    <lineage>
        <taxon>Bacteria</taxon>
        <taxon>Pseudomonadati</taxon>
        <taxon>Pseudomonadota</taxon>
        <taxon>Alphaproteobacteria</taxon>
        <taxon>Rhodospirillales</taxon>
        <taxon>Rhodospirillaceae</taxon>
        <taxon>Hwanghaeella</taxon>
    </lineage>
</organism>
<keyword evidence="4" id="KW-1185">Reference proteome</keyword>
<feature type="domain" description="EamA" evidence="2">
    <location>
        <begin position="159"/>
        <end position="283"/>
    </location>
</feature>
<comment type="caution">
    <text evidence="3">The sequence shown here is derived from an EMBL/GenBank/DDBJ whole genome shotgun (WGS) entry which is preliminary data.</text>
</comment>
<protein>
    <submittedName>
        <fullName evidence="3">DMT family transporter</fullName>
    </submittedName>
</protein>
<feature type="transmembrane region" description="Helical" evidence="1">
    <location>
        <begin position="135"/>
        <end position="153"/>
    </location>
</feature>
<keyword evidence="1" id="KW-1133">Transmembrane helix</keyword>
<keyword evidence="1" id="KW-0812">Transmembrane</keyword>
<dbReference type="InterPro" id="IPR000620">
    <property type="entry name" value="EamA_dom"/>
</dbReference>
<dbReference type="SUPFAM" id="SSF103481">
    <property type="entry name" value="Multidrug resistance efflux transporter EmrE"/>
    <property type="match status" value="2"/>
</dbReference>
<dbReference type="Pfam" id="PF00892">
    <property type="entry name" value="EamA"/>
    <property type="match status" value="2"/>
</dbReference>
<feature type="transmembrane region" description="Helical" evidence="1">
    <location>
        <begin position="79"/>
        <end position="96"/>
    </location>
</feature>
<keyword evidence="1" id="KW-0472">Membrane</keyword>
<evidence type="ECO:0000256" key="1">
    <source>
        <dbReference type="SAM" id="Phobius"/>
    </source>
</evidence>
<evidence type="ECO:0000259" key="2">
    <source>
        <dbReference type="Pfam" id="PF00892"/>
    </source>
</evidence>
<dbReference type="RefSeq" id="WP_127763638.1">
    <property type="nucleotide sequence ID" value="NZ_SADE01000001.1"/>
</dbReference>
<dbReference type="OrthoDB" id="9812899at2"/>
<feature type="transmembrane region" description="Helical" evidence="1">
    <location>
        <begin position="159"/>
        <end position="177"/>
    </location>
</feature>
<dbReference type="GO" id="GO:0016020">
    <property type="term" value="C:membrane"/>
    <property type="evidence" value="ECO:0007669"/>
    <property type="project" value="InterPro"/>
</dbReference>
<feature type="transmembrane region" description="Helical" evidence="1">
    <location>
        <begin position="271"/>
        <end position="288"/>
    </location>
</feature>
<evidence type="ECO:0000313" key="3">
    <source>
        <dbReference type="EMBL" id="RVU38266.1"/>
    </source>
</evidence>
<dbReference type="EMBL" id="SADE01000001">
    <property type="protein sequence ID" value="RVU38266.1"/>
    <property type="molecule type" value="Genomic_DNA"/>
</dbReference>
<dbReference type="PANTHER" id="PTHR22911:SF103">
    <property type="entry name" value="BLR2811 PROTEIN"/>
    <property type="match status" value="1"/>
</dbReference>
<reference evidence="4" key="1">
    <citation type="submission" date="2019-01" db="EMBL/GenBank/DDBJ databases">
        <title>Gri0909 isolated from a small marine red alga.</title>
        <authorList>
            <person name="Kim J."/>
            <person name="Jeong S.E."/>
            <person name="Jeon C.O."/>
        </authorList>
    </citation>
    <scope>NUCLEOTIDE SEQUENCE [LARGE SCALE GENOMIC DNA]</scope>
    <source>
        <strain evidence="4">Gri0909</strain>
    </source>
</reference>
<feature type="transmembrane region" description="Helical" evidence="1">
    <location>
        <begin position="245"/>
        <end position="265"/>
    </location>
</feature>
<dbReference type="Proteomes" id="UP000287447">
    <property type="component" value="Unassembled WGS sequence"/>
</dbReference>
<proteinExistence type="predicted"/>
<feature type="transmembrane region" description="Helical" evidence="1">
    <location>
        <begin position="217"/>
        <end position="238"/>
    </location>
</feature>
<name>A0A437QV01_9PROT</name>
<dbReference type="AlphaFoldDB" id="A0A437QV01"/>
<dbReference type="InterPro" id="IPR037185">
    <property type="entry name" value="EmrE-like"/>
</dbReference>
<feature type="transmembrane region" description="Helical" evidence="1">
    <location>
        <begin position="102"/>
        <end position="123"/>
    </location>
</feature>